<keyword evidence="1" id="KW-0175">Coiled coil</keyword>
<dbReference type="Proteomes" id="UP000176423">
    <property type="component" value="Unassembled WGS sequence"/>
</dbReference>
<feature type="coiled-coil region" evidence="1">
    <location>
        <begin position="292"/>
        <end position="329"/>
    </location>
</feature>
<evidence type="ECO:0000256" key="1">
    <source>
        <dbReference type="SAM" id="Coils"/>
    </source>
</evidence>
<evidence type="ECO:0000259" key="2">
    <source>
        <dbReference type="Pfam" id="PF02463"/>
    </source>
</evidence>
<dbReference type="InterPro" id="IPR003395">
    <property type="entry name" value="RecF/RecN/SMC_N"/>
</dbReference>
<comment type="caution">
    <text evidence="3">The sequence shown here is derived from an EMBL/GenBank/DDBJ whole genome shotgun (WGS) entry which is preliminary data.</text>
</comment>
<protein>
    <recommendedName>
        <fullName evidence="2">RecF/RecN/SMC N-terminal domain-containing protein</fullName>
    </recommendedName>
</protein>
<dbReference type="PANTHER" id="PTHR43977">
    <property type="entry name" value="STRUCTURAL MAINTENANCE OF CHROMOSOMES PROTEIN 3"/>
    <property type="match status" value="1"/>
</dbReference>
<name>A0A1F6X1A3_9BACT</name>
<dbReference type="SUPFAM" id="SSF52540">
    <property type="entry name" value="P-loop containing nucleoside triphosphate hydrolases"/>
    <property type="match status" value="1"/>
</dbReference>
<dbReference type="Pfam" id="PF02463">
    <property type="entry name" value="SMC_N"/>
    <property type="match status" value="1"/>
</dbReference>
<feature type="domain" description="RecF/RecN/SMC N-terminal" evidence="2">
    <location>
        <begin position="12"/>
        <end position="738"/>
    </location>
</feature>
<feature type="coiled-coil region" evidence="1">
    <location>
        <begin position="186"/>
        <end position="213"/>
    </location>
</feature>
<evidence type="ECO:0000313" key="3">
    <source>
        <dbReference type="EMBL" id="OGI87903.1"/>
    </source>
</evidence>
<organism evidence="3 4">
    <name type="scientific">Candidatus Nomurabacteria bacterium RIFCSPLOWO2_01_FULL_41_21</name>
    <dbReference type="NCBI Taxonomy" id="1801776"/>
    <lineage>
        <taxon>Bacteria</taxon>
        <taxon>Candidatus Nomuraibacteriota</taxon>
    </lineage>
</organism>
<dbReference type="InterPro" id="IPR027417">
    <property type="entry name" value="P-loop_NTPase"/>
</dbReference>
<feature type="coiled-coil region" evidence="1">
    <location>
        <begin position="399"/>
        <end position="447"/>
    </location>
</feature>
<reference evidence="3 4" key="1">
    <citation type="journal article" date="2016" name="Nat. Commun.">
        <title>Thousands of microbial genomes shed light on interconnected biogeochemical processes in an aquifer system.</title>
        <authorList>
            <person name="Anantharaman K."/>
            <person name="Brown C.T."/>
            <person name="Hug L.A."/>
            <person name="Sharon I."/>
            <person name="Castelle C.J."/>
            <person name="Probst A.J."/>
            <person name="Thomas B.C."/>
            <person name="Singh A."/>
            <person name="Wilkins M.J."/>
            <person name="Karaoz U."/>
            <person name="Brodie E.L."/>
            <person name="Williams K.H."/>
            <person name="Hubbard S.S."/>
            <person name="Banfield J.F."/>
        </authorList>
    </citation>
    <scope>NUCLEOTIDE SEQUENCE [LARGE SCALE GENOMIC DNA]</scope>
</reference>
<dbReference type="STRING" id="1801776.A2914_01055"/>
<gene>
    <name evidence="3" type="ORF">A2914_01055</name>
</gene>
<dbReference type="EMBL" id="MFVA01000020">
    <property type="protein sequence ID" value="OGI87903.1"/>
    <property type="molecule type" value="Genomic_DNA"/>
</dbReference>
<feature type="coiled-coil region" evidence="1">
    <location>
        <begin position="541"/>
        <end position="582"/>
    </location>
</feature>
<sequence length="753" mass="84838">MAGLTLLSFMRLKHIELNGFKSFSKKTPLEFGNKIVCIVGPNGSGKSNVVEAFRFVLGEQSMKSMRGKLGADLIFKGSKTLPKGSRASVAVYFDNSDRVFKLWNDDGTDLNVNFDTISIGREVYPDGVNKYLLNGEEVRLKDVQSLLASLHIGSSGHHIISQGEADRILNANPKERKEMIEDALGLKIYQYKIRETERKLERAEENMKEVGLQRRENAPHLAFLRKQVEKFQKVKDMRVELLDLYKKYLFAENAYLEKERKMLAGEGGKIKSEIAKIEKEISGKSAGNEAKEDAKLKELQNLEQEVSNMERLKNELVRKLGRIEGMLEAEETRKESRGGEVVFSGEEVGQVLRETSEYIKEALENESIPEVRAILEKIRMALATLEKKSAKGEEGENAIRELKKTKDEVSGEIEKLSKKEEEFAKSAENLKKEISGLVERSRAEEREKFELKVRHQELVSALELHKVREENLRAGVETFKNEIREGTVLVGEEINDYSNPGGDASGVEQEDRKEMKKAIEKLKIRLEDSGLGSEHDITAEYEEVNARDEFLVKELEDLKQSIEGLETLMAELKEKINVKFQEGVKKINKEFQEFFALMFGGGTGNIKVIEEVKRKQVITDEEGEEIALEDEETKPEQGIEINVSLPHKKVKELQSLSGGERSLTSIALLFAMTQVNPPPFLVLDETDAALDEANSRKYGDMLEKLSSESQLIVVTHNRETMSRAGVLYGVTIGADGASKLLSVRFDEAVSIAK</sequence>
<accession>A0A1F6X1A3</accession>
<dbReference type="Gene3D" id="3.40.50.300">
    <property type="entry name" value="P-loop containing nucleotide triphosphate hydrolases"/>
    <property type="match status" value="2"/>
</dbReference>
<proteinExistence type="predicted"/>
<dbReference type="AlphaFoldDB" id="A0A1F6X1A3"/>
<evidence type="ECO:0000313" key="4">
    <source>
        <dbReference type="Proteomes" id="UP000176423"/>
    </source>
</evidence>